<dbReference type="EMBL" id="UINC01003233">
    <property type="protein sequence ID" value="SVA04514.1"/>
    <property type="molecule type" value="Genomic_DNA"/>
</dbReference>
<evidence type="ECO:0008006" key="2">
    <source>
        <dbReference type="Google" id="ProtNLM"/>
    </source>
</evidence>
<dbReference type="InterPro" id="IPR036113">
    <property type="entry name" value="Asp/Glu-ADT_sf_sub_c"/>
</dbReference>
<dbReference type="NCBIfam" id="TIGR00135">
    <property type="entry name" value="gatC"/>
    <property type="match status" value="1"/>
</dbReference>
<dbReference type="Pfam" id="PF02686">
    <property type="entry name" value="GatC"/>
    <property type="match status" value="1"/>
</dbReference>
<dbReference type="GO" id="GO:0006450">
    <property type="term" value="P:regulation of translational fidelity"/>
    <property type="evidence" value="ECO:0007669"/>
    <property type="project" value="InterPro"/>
</dbReference>
<protein>
    <recommendedName>
        <fullName evidence="2">Aspartyl/glutamyl-tRNA(Asn/Gln) amidotransferase subunit C</fullName>
    </recommendedName>
</protein>
<proteinExistence type="inferred from homology"/>
<sequence>MSIDKNQVKKVAKLSRISLDDTKLESLSKDLASILNFVEQLNELDTKKTEPLTSIVDKTLEPRADKINDGKIKNEILKNSPDKNEDFFIVPKVIE</sequence>
<dbReference type="SUPFAM" id="SSF141000">
    <property type="entry name" value="Glu-tRNAGln amidotransferase C subunit"/>
    <property type="match status" value="1"/>
</dbReference>
<dbReference type="Gene3D" id="1.10.20.60">
    <property type="entry name" value="Glu-tRNAGln amidotransferase C subunit, N-terminal domain"/>
    <property type="match status" value="1"/>
</dbReference>
<accession>A0A381SM74</accession>
<dbReference type="AlphaFoldDB" id="A0A381SM74"/>
<evidence type="ECO:0000313" key="1">
    <source>
        <dbReference type="EMBL" id="SVA04514.1"/>
    </source>
</evidence>
<dbReference type="PANTHER" id="PTHR15004:SF0">
    <property type="entry name" value="GLUTAMYL-TRNA(GLN) AMIDOTRANSFERASE SUBUNIT C, MITOCHONDRIAL"/>
    <property type="match status" value="1"/>
</dbReference>
<dbReference type="HAMAP" id="MF_00122">
    <property type="entry name" value="GatC"/>
    <property type="match status" value="1"/>
</dbReference>
<dbReference type="PANTHER" id="PTHR15004">
    <property type="entry name" value="GLUTAMYL-TRNA(GLN) AMIDOTRANSFERASE SUBUNIT C, MITOCHONDRIAL"/>
    <property type="match status" value="1"/>
</dbReference>
<name>A0A381SM74_9ZZZZ</name>
<dbReference type="InterPro" id="IPR003837">
    <property type="entry name" value="GatC"/>
</dbReference>
<gene>
    <name evidence="1" type="ORF">METZ01_LOCUS57368</name>
</gene>
<reference evidence="1" key="1">
    <citation type="submission" date="2018-05" db="EMBL/GenBank/DDBJ databases">
        <authorList>
            <person name="Lanie J.A."/>
            <person name="Ng W.-L."/>
            <person name="Kazmierczak K.M."/>
            <person name="Andrzejewski T.M."/>
            <person name="Davidsen T.M."/>
            <person name="Wayne K.J."/>
            <person name="Tettelin H."/>
            <person name="Glass J.I."/>
            <person name="Rusch D."/>
            <person name="Podicherti R."/>
            <person name="Tsui H.-C.T."/>
            <person name="Winkler M.E."/>
        </authorList>
    </citation>
    <scope>NUCLEOTIDE SEQUENCE</scope>
</reference>
<dbReference type="GO" id="GO:0070681">
    <property type="term" value="P:glutaminyl-tRNAGln biosynthesis via transamidation"/>
    <property type="evidence" value="ECO:0007669"/>
    <property type="project" value="TreeGrafter"/>
</dbReference>
<organism evidence="1">
    <name type="scientific">marine metagenome</name>
    <dbReference type="NCBI Taxonomy" id="408172"/>
    <lineage>
        <taxon>unclassified sequences</taxon>
        <taxon>metagenomes</taxon>
        <taxon>ecological metagenomes</taxon>
    </lineage>
</organism>